<dbReference type="PANTHER" id="PTHR46513:SF40">
    <property type="entry name" value="LOW-DENSITY LIPOPROTEIN RECEPTOR-RELATED PROTEIN 6"/>
    <property type="match status" value="1"/>
</dbReference>
<dbReference type="PANTHER" id="PTHR46513">
    <property type="entry name" value="VITELLOGENIN RECEPTOR-LIKE PROTEIN-RELATED-RELATED"/>
    <property type="match status" value="1"/>
</dbReference>
<evidence type="ECO:0000256" key="3">
    <source>
        <dbReference type="ARBA" id="ARBA00022737"/>
    </source>
</evidence>
<keyword evidence="8" id="KW-1185">Reference proteome</keyword>
<dbReference type="Gene3D" id="2.120.10.30">
    <property type="entry name" value="TolB, C-terminal domain"/>
    <property type="match status" value="2"/>
</dbReference>
<evidence type="ECO:0000256" key="5">
    <source>
        <dbReference type="ARBA" id="ARBA00023180"/>
    </source>
</evidence>
<dbReference type="FunFam" id="2.120.10.30:FF:000241">
    <property type="entry name" value="Low-density lipoprotein receptor-related protein 6"/>
    <property type="match status" value="2"/>
</dbReference>
<reference evidence="7 8" key="1">
    <citation type="journal article" date="2018" name="Mol. Genet. Genomics">
        <title>The red deer Cervus elaphus genome CerEla1.0: sequencing, annotating, genes, and chromosomes.</title>
        <authorList>
            <person name="Bana N.A."/>
            <person name="Nyiri A."/>
            <person name="Nagy J."/>
            <person name="Frank K."/>
            <person name="Nagy T."/>
            <person name="Steger V."/>
            <person name="Schiller M."/>
            <person name="Lakatos P."/>
            <person name="Sugar L."/>
            <person name="Horn P."/>
            <person name="Barta E."/>
            <person name="Orosz L."/>
        </authorList>
    </citation>
    <scope>NUCLEOTIDE SEQUENCE [LARGE SCALE GENOMIC DNA]</scope>
    <source>
        <strain evidence="7">Hungarian</strain>
    </source>
</reference>
<dbReference type="SMART" id="SM00135">
    <property type="entry name" value="LY"/>
    <property type="match status" value="5"/>
</dbReference>
<dbReference type="InterPro" id="IPR011042">
    <property type="entry name" value="6-blade_b-propeller_TolB-like"/>
</dbReference>
<feature type="non-terminal residue" evidence="7">
    <location>
        <position position="254"/>
    </location>
</feature>
<sequence length="254" mass="28973">QAVVKGSLPHPFALTLFEDTLYWTDWNTHSILACNKYTGEGLREIHSNIFSPMDIHVFSQQRQPNGATELLLLARRTDLRRISLDTPDFTDIVLQLEDIRHAIAIDYDPVEGYIYWTDDEVRAIRRSFIDGSGSQFVVTAQIAHPDGIAVDWVARNLYWTDTGTDRIEVTRLNGTMRKILISEDLEEPRAIVLDPMVGYMYWTDWGEIPKIERAALDGSDRVVLVNTSLGWPNGLALDYDEGKIYWGDAKTDKI</sequence>
<keyword evidence="5" id="KW-0325">Glycoprotein</keyword>
<organism evidence="7 8">
    <name type="scientific">Cervus elaphus hippelaphus</name>
    <name type="common">European red deer</name>
    <dbReference type="NCBI Taxonomy" id="46360"/>
    <lineage>
        <taxon>Eukaryota</taxon>
        <taxon>Metazoa</taxon>
        <taxon>Chordata</taxon>
        <taxon>Craniata</taxon>
        <taxon>Vertebrata</taxon>
        <taxon>Euteleostomi</taxon>
        <taxon>Mammalia</taxon>
        <taxon>Eutheria</taxon>
        <taxon>Laurasiatheria</taxon>
        <taxon>Artiodactyla</taxon>
        <taxon>Ruminantia</taxon>
        <taxon>Pecora</taxon>
        <taxon>Cervidae</taxon>
        <taxon>Cervinae</taxon>
        <taxon>Cervus</taxon>
    </lineage>
</organism>
<feature type="repeat" description="LDL-receptor class B" evidence="6">
    <location>
        <begin position="198"/>
        <end position="241"/>
    </location>
</feature>
<name>A0A212CD26_CEREH</name>
<dbReference type="PROSITE" id="PS51120">
    <property type="entry name" value="LDLRB"/>
    <property type="match status" value="3"/>
</dbReference>
<proteinExistence type="predicted"/>
<feature type="repeat" description="LDL-receptor class B" evidence="6">
    <location>
        <begin position="112"/>
        <end position="154"/>
    </location>
</feature>
<protein>
    <recommendedName>
        <fullName evidence="9">LRP6</fullName>
    </recommendedName>
</protein>
<evidence type="ECO:0000313" key="8">
    <source>
        <dbReference type="Proteomes" id="UP000242450"/>
    </source>
</evidence>
<dbReference type="SUPFAM" id="SSF63825">
    <property type="entry name" value="YWTD domain"/>
    <property type="match status" value="2"/>
</dbReference>
<evidence type="ECO:0000256" key="1">
    <source>
        <dbReference type="ARBA" id="ARBA00022536"/>
    </source>
</evidence>
<dbReference type="Proteomes" id="UP000242450">
    <property type="component" value="Chromosome 22"/>
</dbReference>
<keyword evidence="1" id="KW-0245">EGF-like domain</keyword>
<feature type="non-terminal residue" evidence="7">
    <location>
        <position position="1"/>
    </location>
</feature>
<dbReference type="AlphaFoldDB" id="A0A212CD26"/>
<evidence type="ECO:0000256" key="2">
    <source>
        <dbReference type="ARBA" id="ARBA00022729"/>
    </source>
</evidence>
<feature type="repeat" description="LDL-receptor class B" evidence="6">
    <location>
        <begin position="155"/>
        <end position="197"/>
    </location>
</feature>
<evidence type="ECO:0000256" key="6">
    <source>
        <dbReference type="PROSITE-ProRule" id="PRU00461"/>
    </source>
</evidence>
<keyword evidence="2" id="KW-0732">Signal</keyword>
<keyword evidence="4" id="KW-1015">Disulfide bond</keyword>
<accession>A0A212CD26</accession>
<keyword evidence="3" id="KW-0677">Repeat</keyword>
<evidence type="ECO:0008006" key="9">
    <source>
        <dbReference type="Google" id="ProtNLM"/>
    </source>
</evidence>
<dbReference type="GO" id="GO:0007399">
    <property type="term" value="P:nervous system development"/>
    <property type="evidence" value="ECO:0007669"/>
    <property type="project" value="TreeGrafter"/>
</dbReference>
<dbReference type="OrthoDB" id="9670490at2759"/>
<dbReference type="InterPro" id="IPR000033">
    <property type="entry name" value="LDLR_classB_rpt"/>
</dbReference>
<dbReference type="Pfam" id="PF00058">
    <property type="entry name" value="Ldl_recept_b"/>
    <property type="match status" value="3"/>
</dbReference>
<evidence type="ECO:0000313" key="7">
    <source>
        <dbReference type="EMBL" id="OWK03921.1"/>
    </source>
</evidence>
<comment type="caution">
    <text evidence="7">The sequence shown here is derived from an EMBL/GenBank/DDBJ whole genome shotgun (WGS) entry which is preliminary data.</text>
</comment>
<evidence type="ECO:0000256" key="4">
    <source>
        <dbReference type="ARBA" id="ARBA00023157"/>
    </source>
</evidence>
<gene>
    <name evidence="7" type="ORF">Celaphus_00014009</name>
</gene>
<dbReference type="InterPro" id="IPR050778">
    <property type="entry name" value="Cueball_EGF_LRP_Nidogen"/>
</dbReference>
<dbReference type="EMBL" id="MKHE01000022">
    <property type="protein sequence ID" value="OWK03921.1"/>
    <property type="molecule type" value="Genomic_DNA"/>
</dbReference>